<accession>A0ABQ3EHZ8</accession>
<gene>
    <name evidence="2" type="ORF">GCM10010346_63460</name>
</gene>
<name>A0ABQ3EHZ8_9ACTN</name>
<evidence type="ECO:0000313" key="3">
    <source>
        <dbReference type="Proteomes" id="UP000599437"/>
    </source>
</evidence>
<protein>
    <submittedName>
        <fullName evidence="2">Uncharacterized protein</fullName>
    </submittedName>
</protein>
<sequence>MPPAETSAGPASSTRAAISEARRAAVVLAQRVRDAHRGRVWVALGHSGWSEYAQAELEISRAQAYRLIDIPESAEGLSRAIGAVGVLAEVSPAGDTEDGALVDLGLSQRALREVHSRPTTSPLSSLSGSPQRPGPARSSGRRSAPSWASRRRAPPSPAACTQVHRR</sequence>
<proteinExistence type="predicted"/>
<dbReference type="EMBL" id="BMVO01000040">
    <property type="protein sequence ID" value="GHB31374.1"/>
    <property type="molecule type" value="Genomic_DNA"/>
</dbReference>
<feature type="region of interest" description="Disordered" evidence="1">
    <location>
        <begin position="112"/>
        <end position="166"/>
    </location>
</feature>
<reference evidence="3" key="1">
    <citation type="journal article" date="2019" name="Int. J. Syst. Evol. Microbiol.">
        <title>The Global Catalogue of Microorganisms (GCM) 10K type strain sequencing project: providing services to taxonomists for standard genome sequencing and annotation.</title>
        <authorList>
            <consortium name="The Broad Institute Genomics Platform"/>
            <consortium name="The Broad Institute Genome Sequencing Center for Infectious Disease"/>
            <person name="Wu L."/>
            <person name="Ma J."/>
        </authorList>
    </citation>
    <scope>NUCLEOTIDE SEQUENCE [LARGE SCALE GENOMIC DNA]</scope>
    <source>
        <strain evidence="3">JCM 4737</strain>
    </source>
</reference>
<evidence type="ECO:0000313" key="2">
    <source>
        <dbReference type="EMBL" id="GHB31374.1"/>
    </source>
</evidence>
<comment type="caution">
    <text evidence="2">The sequence shown here is derived from an EMBL/GenBank/DDBJ whole genome shotgun (WGS) entry which is preliminary data.</text>
</comment>
<evidence type="ECO:0000256" key="1">
    <source>
        <dbReference type="SAM" id="MobiDB-lite"/>
    </source>
</evidence>
<dbReference type="Proteomes" id="UP000599437">
    <property type="component" value="Unassembled WGS sequence"/>
</dbReference>
<keyword evidence="3" id="KW-1185">Reference proteome</keyword>
<organism evidence="2 3">
    <name type="scientific">Streptomyces chryseus</name>
    <dbReference type="NCBI Taxonomy" id="68186"/>
    <lineage>
        <taxon>Bacteria</taxon>
        <taxon>Bacillati</taxon>
        <taxon>Actinomycetota</taxon>
        <taxon>Actinomycetes</taxon>
        <taxon>Kitasatosporales</taxon>
        <taxon>Streptomycetaceae</taxon>
        <taxon>Streptomyces</taxon>
    </lineage>
</organism>
<feature type="compositionally biased region" description="Low complexity" evidence="1">
    <location>
        <begin position="117"/>
        <end position="148"/>
    </location>
</feature>